<dbReference type="EMBL" id="UGKQ01000007">
    <property type="protein sequence ID" value="STS83297.1"/>
    <property type="molecule type" value="Genomic_DNA"/>
</dbReference>
<accession>A0A377TZE7</accession>
<evidence type="ECO:0000313" key="2">
    <source>
        <dbReference type="Proteomes" id="UP000254938"/>
    </source>
</evidence>
<organism evidence="1 2">
    <name type="scientific">Klebsiella pneumoniae</name>
    <dbReference type="NCBI Taxonomy" id="573"/>
    <lineage>
        <taxon>Bacteria</taxon>
        <taxon>Pseudomonadati</taxon>
        <taxon>Pseudomonadota</taxon>
        <taxon>Gammaproteobacteria</taxon>
        <taxon>Enterobacterales</taxon>
        <taxon>Enterobacteriaceae</taxon>
        <taxon>Klebsiella/Raoultella group</taxon>
        <taxon>Klebsiella</taxon>
        <taxon>Klebsiella pneumoniae complex</taxon>
    </lineage>
</organism>
<dbReference type="AlphaFoldDB" id="A0A377TZE7"/>
<gene>
    <name evidence="1" type="ORF">NCTC9140_05056</name>
</gene>
<proteinExistence type="predicted"/>
<protein>
    <submittedName>
        <fullName evidence="1">Nitrate/sulfonate/bicarbonate ABC transporter periplasmic protein</fullName>
    </submittedName>
</protein>
<evidence type="ECO:0000313" key="1">
    <source>
        <dbReference type="EMBL" id="STS83297.1"/>
    </source>
</evidence>
<sequence length="94" mass="10768">MRIARLKKAAMRSQLEAANALQNLPYDIKWAEFPAAARWRKPSTRAPWTRGSSAMRRCSSPWPTVRRSKLLPWIKATGGDRGAGITRQHVKKRR</sequence>
<reference evidence="1 2" key="1">
    <citation type="submission" date="2018-06" db="EMBL/GenBank/DDBJ databases">
        <authorList>
            <consortium name="Pathogen Informatics"/>
            <person name="Doyle S."/>
        </authorList>
    </citation>
    <scope>NUCLEOTIDE SEQUENCE [LARGE SCALE GENOMIC DNA]</scope>
    <source>
        <strain evidence="1 2">NCTC9140</strain>
    </source>
</reference>
<name>A0A377TZE7_KLEPN</name>
<dbReference type="Proteomes" id="UP000254938">
    <property type="component" value="Unassembled WGS sequence"/>
</dbReference>